<dbReference type="AlphaFoldDB" id="A0AAN9YRW6"/>
<evidence type="ECO:0000313" key="3">
    <source>
        <dbReference type="Proteomes" id="UP001320420"/>
    </source>
</evidence>
<dbReference type="PANTHER" id="PTHR40257">
    <property type="match status" value="1"/>
</dbReference>
<sequence length="287" mass="30888">MVLCNLHLIALKPGYTIQSCLRELRANGIKPVVQARVLRWMITPTHISAGRLIGRNIRWDLLLILAAEAAASNTSGTTITTIPPGAEAQILARWTVACGLSSRALSRYATDSAALLRPGSAPPPAPHEVAPSPSSQNLEVSPELTDWIATALPDPLRDRCCPVSMLNLLAFRPTRRDQYKRYGAEFTARVGARHGARVKLVGRVVGHSGGGDSDSDDGAADGGSWDEIAFVHYPSVRHFAAMAASRDYQEVNHAYRLGALRDTFILCVVEVDDDGEIVGGQASMAML</sequence>
<evidence type="ECO:0008006" key="4">
    <source>
        <dbReference type="Google" id="ProtNLM"/>
    </source>
</evidence>
<dbReference type="EMBL" id="JAKJXP020000047">
    <property type="protein sequence ID" value="KAK7751625.1"/>
    <property type="molecule type" value="Genomic_DNA"/>
</dbReference>
<evidence type="ECO:0000256" key="1">
    <source>
        <dbReference type="SAM" id="MobiDB-lite"/>
    </source>
</evidence>
<feature type="region of interest" description="Disordered" evidence="1">
    <location>
        <begin position="116"/>
        <end position="138"/>
    </location>
</feature>
<gene>
    <name evidence="2" type="ORF">SLS62_006451</name>
</gene>
<protein>
    <recommendedName>
        <fullName evidence="4">DUF1330 domain-containing protein</fullName>
    </recommendedName>
</protein>
<organism evidence="2 3">
    <name type="scientific">Diatrype stigma</name>
    <dbReference type="NCBI Taxonomy" id="117547"/>
    <lineage>
        <taxon>Eukaryota</taxon>
        <taxon>Fungi</taxon>
        <taxon>Dikarya</taxon>
        <taxon>Ascomycota</taxon>
        <taxon>Pezizomycotina</taxon>
        <taxon>Sordariomycetes</taxon>
        <taxon>Xylariomycetidae</taxon>
        <taxon>Xylariales</taxon>
        <taxon>Diatrypaceae</taxon>
        <taxon>Diatrype</taxon>
    </lineage>
</organism>
<proteinExistence type="predicted"/>
<accession>A0AAN9YRW6</accession>
<keyword evidence="3" id="KW-1185">Reference proteome</keyword>
<name>A0AAN9YRW6_9PEZI</name>
<comment type="caution">
    <text evidence="2">The sequence shown here is derived from an EMBL/GenBank/DDBJ whole genome shotgun (WGS) entry which is preliminary data.</text>
</comment>
<dbReference type="Gene3D" id="3.30.70.100">
    <property type="match status" value="1"/>
</dbReference>
<evidence type="ECO:0000313" key="2">
    <source>
        <dbReference type="EMBL" id="KAK7751625.1"/>
    </source>
</evidence>
<reference evidence="2 3" key="1">
    <citation type="submission" date="2024-02" db="EMBL/GenBank/DDBJ databases">
        <title>De novo assembly and annotation of 12 fungi associated with fruit tree decline syndrome in Ontario, Canada.</title>
        <authorList>
            <person name="Sulman M."/>
            <person name="Ellouze W."/>
            <person name="Ilyukhin E."/>
        </authorList>
    </citation>
    <scope>NUCLEOTIDE SEQUENCE [LARGE SCALE GENOMIC DNA]</scope>
    <source>
        <strain evidence="2 3">M11/M66-122</strain>
    </source>
</reference>
<dbReference type="Proteomes" id="UP001320420">
    <property type="component" value="Unassembled WGS sequence"/>
</dbReference>
<dbReference type="PANTHER" id="PTHR40257:SF1">
    <property type="entry name" value="DUF1330 DOMAIN-CONTAINING PROTEIN"/>
    <property type="match status" value="1"/>
</dbReference>